<keyword evidence="1" id="KW-0472">Membrane</keyword>
<evidence type="ECO:0000313" key="3">
    <source>
        <dbReference type="Proteomes" id="UP000559117"/>
    </source>
</evidence>
<organism evidence="2 3">
    <name type="scientific">Pectinatus brassicae</name>
    <dbReference type="NCBI Taxonomy" id="862415"/>
    <lineage>
        <taxon>Bacteria</taxon>
        <taxon>Bacillati</taxon>
        <taxon>Bacillota</taxon>
        <taxon>Negativicutes</taxon>
        <taxon>Selenomonadales</taxon>
        <taxon>Selenomonadaceae</taxon>
        <taxon>Pectinatus</taxon>
    </lineage>
</organism>
<comment type="caution">
    <text evidence="2">The sequence shown here is derived from an EMBL/GenBank/DDBJ whole genome shotgun (WGS) entry which is preliminary data.</text>
</comment>
<dbReference type="AlphaFoldDB" id="A0A840UBQ7"/>
<dbReference type="RefSeq" id="WP_183858984.1">
    <property type="nucleotide sequence ID" value="NZ_JACHFH010000002.1"/>
</dbReference>
<keyword evidence="3" id="KW-1185">Reference proteome</keyword>
<feature type="transmembrane region" description="Helical" evidence="1">
    <location>
        <begin position="34"/>
        <end position="52"/>
    </location>
</feature>
<feature type="transmembrane region" description="Helical" evidence="1">
    <location>
        <begin position="12"/>
        <end position="28"/>
    </location>
</feature>
<keyword evidence="1" id="KW-1133">Transmembrane helix</keyword>
<dbReference type="EMBL" id="JACHFH010000002">
    <property type="protein sequence ID" value="MBB5335161.1"/>
    <property type="molecule type" value="Genomic_DNA"/>
</dbReference>
<reference evidence="2 3" key="1">
    <citation type="submission" date="2020-08" db="EMBL/GenBank/DDBJ databases">
        <title>Genomic Encyclopedia of Type Strains, Phase IV (KMG-IV): sequencing the most valuable type-strain genomes for metagenomic binning, comparative biology and taxonomic classification.</title>
        <authorList>
            <person name="Goeker M."/>
        </authorList>
    </citation>
    <scope>NUCLEOTIDE SEQUENCE [LARGE SCALE GENOMIC DNA]</scope>
    <source>
        <strain evidence="2 3">DSM 24661</strain>
    </source>
</reference>
<name>A0A840UBQ7_9FIRM</name>
<evidence type="ECO:0000313" key="2">
    <source>
        <dbReference type="EMBL" id="MBB5335161.1"/>
    </source>
</evidence>
<gene>
    <name evidence="2" type="ORF">HNR32_000275</name>
</gene>
<sequence length="66" mass="7782">MNMDFFKKVVSVREGLILIVLISFLHDMDFSNMHLFDILVLVVTTVWLILLAKKINKAYKKEKQDK</sequence>
<keyword evidence="1" id="KW-0812">Transmembrane</keyword>
<proteinExistence type="predicted"/>
<accession>A0A840UBQ7</accession>
<protein>
    <submittedName>
        <fullName evidence="2">Uncharacterized protein</fullName>
    </submittedName>
</protein>
<evidence type="ECO:0000256" key="1">
    <source>
        <dbReference type="SAM" id="Phobius"/>
    </source>
</evidence>
<dbReference type="Proteomes" id="UP000559117">
    <property type="component" value="Unassembled WGS sequence"/>
</dbReference>